<feature type="transmembrane region" description="Helical" evidence="2">
    <location>
        <begin position="89"/>
        <end position="109"/>
    </location>
</feature>
<feature type="transmembrane region" description="Helical" evidence="2">
    <location>
        <begin position="313"/>
        <end position="331"/>
    </location>
</feature>
<dbReference type="OrthoDB" id="6463253at2"/>
<name>A0A516G8V0_9MICO</name>
<proteinExistence type="predicted"/>
<sequence length="398" mass="41666">MPSGRRGPWRPPTPSSPSPTVCRSCWTLGCGPWSRRAVRSATRRLSPRPRQLVSRSTSPAPDTLPTDASSRAPRAGGGTARFGRRPTDLTLALVAAFVAGVLLAVQSRVNGELGSHIPAMTAAWLSFFIGLTAVALLWFTARFRSGVARVRTAVRERQLPLWQLFGGFAGGLVVATQTYAVPLVGVATFLIALIGGQTVNALVVDRFRFGPAAPQLITPARVAAAVLAVIGVVVAVTPGVRDGEFLWLPAVLAFVVGMLTAVQQATNARITTISGDSSVTAFINFTTGSVLLVLIGAWTVLPAGVPDLSGIPWWAWPGGVLGVLFIVLAAWAVMHSGVLLFALVTITSQMGTGVVLDLLAPATRDAVGVQMLVGVALTVLAAAWAALARARSRRRAAH</sequence>
<evidence type="ECO:0000256" key="2">
    <source>
        <dbReference type="SAM" id="Phobius"/>
    </source>
</evidence>
<gene>
    <name evidence="3" type="ORF">FNH13_06045</name>
</gene>
<feature type="transmembrane region" description="Helical" evidence="2">
    <location>
        <begin position="366"/>
        <end position="387"/>
    </location>
</feature>
<protein>
    <submittedName>
        <fullName evidence="3">DMT family transporter</fullName>
    </submittedName>
</protein>
<keyword evidence="2" id="KW-1133">Transmembrane helix</keyword>
<feature type="region of interest" description="Disordered" evidence="1">
    <location>
        <begin position="1"/>
        <end position="21"/>
    </location>
</feature>
<feature type="region of interest" description="Disordered" evidence="1">
    <location>
        <begin position="39"/>
        <end position="82"/>
    </location>
</feature>
<feature type="transmembrane region" description="Helical" evidence="2">
    <location>
        <begin position="186"/>
        <end position="204"/>
    </location>
</feature>
<dbReference type="PANTHER" id="PTHR34821:SF2">
    <property type="entry name" value="INNER MEMBRANE PROTEIN YDCZ"/>
    <property type="match status" value="1"/>
</dbReference>
<keyword evidence="4" id="KW-1185">Reference proteome</keyword>
<feature type="transmembrane region" description="Helical" evidence="2">
    <location>
        <begin position="216"/>
        <end position="239"/>
    </location>
</feature>
<feature type="transmembrane region" description="Helical" evidence="2">
    <location>
        <begin position="338"/>
        <end position="360"/>
    </location>
</feature>
<keyword evidence="2" id="KW-0812">Transmembrane</keyword>
<dbReference type="GO" id="GO:0005886">
    <property type="term" value="C:plasma membrane"/>
    <property type="evidence" value="ECO:0007669"/>
    <property type="project" value="TreeGrafter"/>
</dbReference>
<reference evidence="3 4" key="1">
    <citation type="submission" date="2019-07" db="EMBL/GenBank/DDBJ databases">
        <title>complete genome sequencing of Ornithinimicrobium sp. H23M54.</title>
        <authorList>
            <person name="Bae J.-W."/>
            <person name="Lee S.-Y."/>
        </authorList>
    </citation>
    <scope>NUCLEOTIDE SEQUENCE [LARGE SCALE GENOMIC DNA]</scope>
    <source>
        <strain evidence="3 4">H23M54</strain>
    </source>
</reference>
<dbReference type="InterPro" id="IPR006750">
    <property type="entry name" value="YdcZ"/>
</dbReference>
<feature type="transmembrane region" description="Helical" evidence="2">
    <location>
        <begin position="121"/>
        <end position="140"/>
    </location>
</feature>
<evidence type="ECO:0000313" key="3">
    <source>
        <dbReference type="EMBL" id="QDO87961.1"/>
    </source>
</evidence>
<evidence type="ECO:0000313" key="4">
    <source>
        <dbReference type="Proteomes" id="UP000315395"/>
    </source>
</evidence>
<dbReference type="PANTHER" id="PTHR34821">
    <property type="entry name" value="INNER MEMBRANE PROTEIN YDCZ"/>
    <property type="match status" value="1"/>
</dbReference>
<feature type="transmembrane region" description="Helical" evidence="2">
    <location>
        <begin position="245"/>
        <end position="262"/>
    </location>
</feature>
<feature type="transmembrane region" description="Helical" evidence="2">
    <location>
        <begin position="282"/>
        <end position="301"/>
    </location>
</feature>
<organism evidence="3 4">
    <name type="scientific">Ornithinimicrobium ciconiae</name>
    <dbReference type="NCBI Taxonomy" id="2594265"/>
    <lineage>
        <taxon>Bacteria</taxon>
        <taxon>Bacillati</taxon>
        <taxon>Actinomycetota</taxon>
        <taxon>Actinomycetes</taxon>
        <taxon>Micrococcales</taxon>
        <taxon>Ornithinimicrobiaceae</taxon>
        <taxon>Ornithinimicrobium</taxon>
    </lineage>
</organism>
<dbReference type="AlphaFoldDB" id="A0A516G8V0"/>
<keyword evidence="2" id="KW-0472">Membrane</keyword>
<dbReference type="EMBL" id="CP041616">
    <property type="protein sequence ID" value="QDO87961.1"/>
    <property type="molecule type" value="Genomic_DNA"/>
</dbReference>
<accession>A0A516G8V0</accession>
<dbReference type="KEGG" id="orz:FNH13_06045"/>
<feature type="transmembrane region" description="Helical" evidence="2">
    <location>
        <begin position="161"/>
        <end position="180"/>
    </location>
</feature>
<evidence type="ECO:0000256" key="1">
    <source>
        <dbReference type="SAM" id="MobiDB-lite"/>
    </source>
</evidence>
<dbReference type="Pfam" id="PF04657">
    <property type="entry name" value="DMT_YdcZ"/>
    <property type="match status" value="2"/>
</dbReference>
<dbReference type="Proteomes" id="UP000315395">
    <property type="component" value="Chromosome"/>
</dbReference>